<reference evidence="11 12" key="1">
    <citation type="submission" date="2013-11" db="EMBL/GenBank/DDBJ databases">
        <title>Draft genome of the bovine lungworm Dictyocaulus viviparus.</title>
        <authorList>
            <person name="Mitreva M."/>
        </authorList>
    </citation>
    <scope>NUCLEOTIDE SEQUENCE [LARGE SCALE GENOMIC DNA]</scope>
    <source>
        <strain evidence="11 12">HannoverDv2000</strain>
    </source>
</reference>
<protein>
    <recommendedName>
        <fullName evidence="10">Phosphofructokinase domain-containing protein</fullName>
    </recommendedName>
</protein>
<comment type="catalytic activity">
    <reaction evidence="9">
        <text>beta-D-fructose 6-phosphate + ATP = beta-D-fructose 1,6-bisphosphate + ADP + H(+)</text>
        <dbReference type="Rhea" id="RHEA:16109"/>
        <dbReference type="ChEBI" id="CHEBI:15378"/>
        <dbReference type="ChEBI" id="CHEBI:30616"/>
        <dbReference type="ChEBI" id="CHEBI:32966"/>
        <dbReference type="ChEBI" id="CHEBI:57634"/>
        <dbReference type="ChEBI" id="CHEBI:456216"/>
        <dbReference type="EC" id="2.7.1.11"/>
    </reaction>
</comment>
<dbReference type="Pfam" id="PF00365">
    <property type="entry name" value="PFK"/>
    <property type="match status" value="1"/>
</dbReference>
<dbReference type="GO" id="GO:0042802">
    <property type="term" value="F:identical protein binding"/>
    <property type="evidence" value="ECO:0007669"/>
    <property type="project" value="TreeGrafter"/>
</dbReference>
<dbReference type="OrthoDB" id="5869093at2759"/>
<keyword evidence="12" id="KW-1185">Reference proteome</keyword>
<dbReference type="Gene3D" id="3.40.50.460">
    <property type="entry name" value="Phosphofructokinase domain"/>
    <property type="match status" value="1"/>
</dbReference>
<keyword evidence="5" id="KW-0479">Metal-binding</keyword>
<evidence type="ECO:0000256" key="8">
    <source>
        <dbReference type="ARBA" id="ARBA00023152"/>
    </source>
</evidence>
<dbReference type="STRING" id="29172.A0A0D8XBB2"/>
<evidence type="ECO:0000256" key="6">
    <source>
        <dbReference type="ARBA" id="ARBA00022777"/>
    </source>
</evidence>
<dbReference type="GO" id="GO:0005945">
    <property type="term" value="C:6-phosphofructokinase complex"/>
    <property type="evidence" value="ECO:0007669"/>
    <property type="project" value="TreeGrafter"/>
</dbReference>
<dbReference type="GO" id="GO:0006002">
    <property type="term" value="P:fructose 6-phosphate metabolic process"/>
    <property type="evidence" value="ECO:0007669"/>
    <property type="project" value="InterPro"/>
</dbReference>
<dbReference type="GO" id="GO:0030388">
    <property type="term" value="P:fructose 1,6-bisphosphate metabolic process"/>
    <property type="evidence" value="ECO:0007669"/>
    <property type="project" value="TreeGrafter"/>
</dbReference>
<name>A0A0D8XBB2_DICVI</name>
<dbReference type="InterPro" id="IPR035966">
    <property type="entry name" value="PKF_sf"/>
</dbReference>
<evidence type="ECO:0000256" key="4">
    <source>
        <dbReference type="ARBA" id="ARBA00022679"/>
    </source>
</evidence>
<proteinExistence type="predicted"/>
<dbReference type="GO" id="GO:0005524">
    <property type="term" value="F:ATP binding"/>
    <property type="evidence" value="ECO:0007669"/>
    <property type="project" value="TreeGrafter"/>
</dbReference>
<dbReference type="EMBL" id="KN716960">
    <property type="protein sequence ID" value="KJH40939.1"/>
    <property type="molecule type" value="Genomic_DNA"/>
</dbReference>
<dbReference type="AlphaFoldDB" id="A0A0D8XBB2"/>
<accession>A0A0D8XBB2</accession>
<dbReference type="GO" id="GO:0046872">
    <property type="term" value="F:metal ion binding"/>
    <property type="evidence" value="ECO:0007669"/>
    <property type="project" value="UniProtKB-KW"/>
</dbReference>
<dbReference type="GO" id="GO:0048029">
    <property type="term" value="F:monosaccharide binding"/>
    <property type="evidence" value="ECO:0007669"/>
    <property type="project" value="TreeGrafter"/>
</dbReference>
<keyword evidence="4" id="KW-0808">Transferase</keyword>
<organism evidence="11 12">
    <name type="scientific">Dictyocaulus viviparus</name>
    <name type="common">Bovine lungworm</name>
    <dbReference type="NCBI Taxonomy" id="29172"/>
    <lineage>
        <taxon>Eukaryota</taxon>
        <taxon>Metazoa</taxon>
        <taxon>Ecdysozoa</taxon>
        <taxon>Nematoda</taxon>
        <taxon>Chromadorea</taxon>
        <taxon>Rhabditida</taxon>
        <taxon>Rhabditina</taxon>
        <taxon>Rhabditomorpha</taxon>
        <taxon>Strongyloidea</taxon>
        <taxon>Metastrongylidae</taxon>
        <taxon>Dictyocaulus</taxon>
    </lineage>
</organism>
<keyword evidence="8" id="KW-0324">Glycolysis</keyword>
<comment type="pathway">
    <text evidence="2">Carbohydrate degradation; glycolysis; D-glyceraldehyde 3-phosphate and glycerone phosphate from D-glucose: step 3/4.</text>
</comment>
<dbReference type="InterPro" id="IPR022953">
    <property type="entry name" value="ATP_PFK"/>
</dbReference>
<dbReference type="PANTHER" id="PTHR13697:SF8">
    <property type="entry name" value="ATP-DEPENDENT 6-PHOSPHOFRUCTOKINASE 2"/>
    <property type="match status" value="1"/>
</dbReference>
<evidence type="ECO:0000259" key="10">
    <source>
        <dbReference type="Pfam" id="PF00365"/>
    </source>
</evidence>
<reference evidence="12" key="2">
    <citation type="journal article" date="2016" name="Sci. Rep.">
        <title>Dictyocaulus viviparus genome, variome and transcriptome elucidate lungworm biology and support future intervention.</title>
        <authorList>
            <person name="McNulty S.N."/>
            <person name="Strube C."/>
            <person name="Rosa B.A."/>
            <person name="Martin J.C."/>
            <person name="Tyagi R."/>
            <person name="Choi Y.J."/>
            <person name="Wang Q."/>
            <person name="Hallsworth Pepin K."/>
            <person name="Zhang X."/>
            <person name="Ozersky P."/>
            <person name="Wilson R.K."/>
            <person name="Sternberg P.W."/>
            <person name="Gasser R.B."/>
            <person name="Mitreva M."/>
        </authorList>
    </citation>
    <scope>NUCLEOTIDE SEQUENCE [LARGE SCALE GENOMIC DNA]</scope>
    <source>
        <strain evidence="12">HannoverDv2000</strain>
    </source>
</reference>
<keyword evidence="7" id="KW-0460">Magnesium</keyword>
<feature type="domain" description="Phosphofructokinase" evidence="10">
    <location>
        <begin position="9"/>
        <end position="151"/>
    </location>
</feature>
<dbReference type="UniPathway" id="UPA00109">
    <property type="reaction ID" value="UER00182"/>
</dbReference>
<evidence type="ECO:0000256" key="2">
    <source>
        <dbReference type="ARBA" id="ARBA00004679"/>
    </source>
</evidence>
<evidence type="ECO:0000256" key="3">
    <source>
        <dbReference type="ARBA" id="ARBA00022490"/>
    </source>
</evidence>
<evidence type="ECO:0000256" key="1">
    <source>
        <dbReference type="ARBA" id="ARBA00001946"/>
    </source>
</evidence>
<dbReference type="InterPro" id="IPR000023">
    <property type="entry name" value="Phosphofructokinase_dom"/>
</dbReference>
<dbReference type="GO" id="GO:0016208">
    <property type="term" value="F:AMP binding"/>
    <property type="evidence" value="ECO:0007669"/>
    <property type="project" value="TreeGrafter"/>
</dbReference>
<evidence type="ECO:0000313" key="11">
    <source>
        <dbReference type="EMBL" id="KJH40939.1"/>
    </source>
</evidence>
<evidence type="ECO:0000256" key="9">
    <source>
        <dbReference type="ARBA" id="ARBA00048070"/>
    </source>
</evidence>
<dbReference type="PRINTS" id="PR00476">
    <property type="entry name" value="PHFRCTKINASE"/>
</dbReference>
<dbReference type="GO" id="GO:0003872">
    <property type="term" value="F:6-phosphofructokinase activity"/>
    <property type="evidence" value="ECO:0007669"/>
    <property type="project" value="UniProtKB-EC"/>
</dbReference>
<keyword evidence="3" id="KW-0963">Cytoplasm</keyword>
<dbReference type="Proteomes" id="UP000053766">
    <property type="component" value="Unassembled WGS sequence"/>
</dbReference>
<keyword evidence="6" id="KW-0418">Kinase</keyword>
<evidence type="ECO:0000256" key="7">
    <source>
        <dbReference type="ARBA" id="ARBA00022842"/>
    </source>
</evidence>
<dbReference type="SUPFAM" id="SSF53784">
    <property type="entry name" value="Phosphofructokinase"/>
    <property type="match status" value="1"/>
</dbReference>
<evidence type="ECO:0000256" key="5">
    <source>
        <dbReference type="ARBA" id="ARBA00022723"/>
    </source>
</evidence>
<dbReference type="GO" id="GO:0070095">
    <property type="term" value="F:fructose-6-phosphate binding"/>
    <property type="evidence" value="ECO:0007669"/>
    <property type="project" value="TreeGrafter"/>
</dbReference>
<gene>
    <name evidence="11" type="ORF">DICVIV_13094</name>
</gene>
<sequence length="214" mass="23716">MVSCLLYLARAMIIETMGERCGFLATMAAIATGADKALIFQKKFGEKDIKEMIKDAATKAGRGCHYYTVIRSEGANDAINSSYIKNAFNQLVASHKMLEQFQINIKKSLYKKKWGEKLLSASVNVLCSTQEGGSPSTFDRQMGLRMAIKAFYAFVNTKAMGEDDCCVLGLVGRELKFAPVTQLAEGTCFCHRLPSNLWWMSLFSLISELSGIVF</sequence>
<evidence type="ECO:0000313" key="12">
    <source>
        <dbReference type="Proteomes" id="UP000053766"/>
    </source>
</evidence>
<dbReference type="GO" id="GO:0061621">
    <property type="term" value="P:canonical glycolysis"/>
    <property type="evidence" value="ECO:0007669"/>
    <property type="project" value="TreeGrafter"/>
</dbReference>
<comment type="cofactor">
    <cofactor evidence="1">
        <name>Mg(2+)</name>
        <dbReference type="ChEBI" id="CHEBI:18420"/>
    </cofactor>
</comment>
<dbReference type="PANTHER" id="PTHR13697">
    <property type="entry name" value="PHOSPHOFRUCTOKINASE"/>
    <property type="match status" value="1"/>
</dbReference>